<dbReference type="Gene3D" id="3.30.1340.10">
    <property type="entry name" value="HPr-like"/>
    <property type="match status" value="1"/>
</dbReference>
<dbReference type="Proteomes" id="UP000237749">
    <property type="component" value="Unassembled WGS sequence"/>
</dbReference>
<dbReference type="InterPro" id="IPR035895">
    <property type="entry name" value="HPr-like_sf"/>
</dbReference>
<evidence type="ECO:0000313" key="2">
    <source>
        <dbReference type="Proteomes" id="UP000237749"/>
    </source>
</evidence>
<keyword evidence="1" id="KW-0808">Transferase</keyword>
<accession>A0A2S6HPA3</accession>
<dbReference type="RefSeq" id="WP_104438244.1">
    <property type="nucleotide sequence ID" value="NZ_CP070896.1"/>
</dbReference>
<reference evidence="1 2" key="1">
    <citation type="submission" date="2018-02" db="EMBL/GenBank/DDBJ databases">
        <title>Genomic Encyclopedia of Archaeal and Bacterial Type Strains, Phase II (KMG-II): from individual species to whole genera.</title>
        <authorList>
            <person name="Goeker M."/>
        </authorList>
    </citation>
    <scope>NUCLEOTIDE SEQUENCE [LARGE SCALE GENOMIC DNA]</scope>
    <source>
        <strain evidence="1 2">DSM 3808</strain>
    </source>
</reference>
<gene>
    <name evidence="1" type="ORF">BXY41_11090</name>
</gene>
<organism evidence="1 2">
    <name type="scientific">Lacrimispora xylanisolvens</name>
    <dbReference type="NCBI Taxonomy" id="384636"/>
    <lineage>
        <taxon>Bacteria</taxon>
        <taxon>Bacillati</taxon>
        <taxon>Bacillota</taxon>
        <taxon>Clostridia</taxon>
        <taxon>Lachnospirales</taxon>
        <taxon>Lachnospiraceae</taxon>
        <taxon>Lacrimispora</taxon>
    </lineage>
</organism>
<evidence type="ECO:0000313" key="1">
    <source>
        <dbReference type="EMBL" id="PPK79371.1"/>
    </source>
</evidence>
<sequence>MRTMNVDIQLRTIPIPLALLINTANAFMCDIYIDYGLTRVNVKDYDEMKMGLVTQNRNLLFNFDGEDELAAEGRIGMLFRP</sequence>
<dbReference type="EMBL" id="PTJA01000010">
    <property type="protein sequence ID" value="PPK79371.1"/>
    <property type="molecule type" value="Genomic_DNA"/>
</dbReference>
<proteinExistence type="predicted"/>
<dbReference type="AlphaFoldDB" id="A0A2S6HPA3"/>
<dbReference type="SUPFAM" id="SSF55594">
    <property type="entry name" value="HPr-like"/>
    <property type="match status" value="1"/>
</dbReference>
<dbReference type="GO" id="GO:0016740">
    <property type="term" value="F:transferase activity"/>
    <property type="evidence" value="ECO:0007669"/>
    <property type="project" value="UniProtKB-KW"/>
</dbReference>
<keyword evidence="2" id="KW-1185">Reference proteome</keyword>
<comment type="caution">
    <text evidence="1">The sequence shown here is derived from an EMBL/GenBank/DDBJ whole genome shotgun (WGS) entry which is preliminary data.</text>
</comment>
<name>A0A2S6HPA3_9FIRM</name>
<dbReference type="OrthoDB" id="2055738at2"/>
<protein>
    <submittedName>
        <fullName evidence="1">Phosphotransferase system HPr-like phosphotransfer protein</fullName>
    </submittedName>
</protein>